<dbReference type="Pfam" id="PF00069">
    <property type="entry name" value="Pkinase"/>
    <property type="match status" value="1"/>
</dbReference>
<dbReference type="Gene3D" id="3.30.200.20">
    <property type="entry name" value="Phosphorylase Kinase, domain 1"/>
    <property type="match status" value="1"/>
</dbReference>
<feature type="domain" description="Protein kinase" evidence="1">
    <location>
        <begin position="46"/>
        <end position="308"/>
    </location>
</feature>
<evidence type="ECO:0000259" key="1">
    <source>
        <dbReference type="PROSITE" id="PS50011"/>
    </source>
</evidence>
<dbReference type="GO" id="GO:0005737">
    <property type="term" value="C:cytoplasm"/>
    <property type="evidence" value="ECO:0007669"/>
    <property type="project" value="TreeGrafter"/>
</dbReference>
<protein>
    <submittedName>
        <fullName evidence="2">Serine/threonine-protein kinase PknB</fullName>
        <ecNumber evidence="2">2.7.11.1</ecNumber>
    </submittedName>
</protein>
<dbReference type="PANTHER" id="PTHR24361">
    <property type="entry name" value="MITOGEN-ACTIVATED KINASE KINASE KINASE"/>
    <property type="match status" value="1"/>
</dbReference>
<sequence>MGFRDLAVGSAGERPNARRFVVCDHEGAWPLATGRSAASEDRIGEYRIVRLIHPGVTSVVIEVVQESTQRRYAVKQLLESRAGDASERKSFAFEAKLGMELRHPNLVRVIEFVKDCDQPYFVMDYFPSFHLKLPIARPSVYPMPTTQLHRIIRQAASALAYMHDQGWIHRDVKPENILANKSGEVRVIDYTIAMRPRTGLSKLFGGKIPRQGTTSYMAPEQIRCEDPAPGADIYSFGVTCYELTCGRPPFRANSQQELLNKHLRERPVPLITHNKLVTPNFNELVMKMIQKRPEDRIASFHEFLTRFRSVRIFQDDPDPGADNDVRSFS</sequence>
<keyword evidence="3" id="KW-1185">Reference proteome</keyword>
<dbReference type="SUPFAM" id="SSF56112">
    <property type="entry name" value="Protein kinase-like (PK-like)"/>
    <property type="match status" value="1"/>
</dbReference>
<reference evidence="3" key="1">
    <citation type="submission" date="2016-12" db="EMBL/GenBank/DDBJ databases">
        <title>Comparative genomics of four Isosphaeraceae planctomycetes: a common pool of plasmids and glycoside hydrolase genes.</title>
        <authorList>
            <person name="Ivanova A."/>
        </authorList>
    </citation>
    <scope>NUCLEOTIDE SEQUENCE [LARGE SCALE GENOMIC DNA]</scope>
    <source>
        <strain evidence="3">PX4</strain>
    </source>
</reference>
<evidence type="ECO:0000313" key="3">
    <source>
        <dbReference type="Proteomes" id="UP000186309"/>
    </source>
</evidence>
<dbReference type="InterPro" id="IPR011009">
    <property type="entry name" value="Kinase-like_dom_sf"/>
</dbReference>
<dbReference type="KEGG" id="pbor:BSF38_01011"/>
<dbReference type="SMART" id="SM00220">
    <property type="entry name" value="S_TKc"/>
    <property type="match status" value="1"/>
</dbReference>
<dbReference type="Gene3D" id="1.10.510.10">
    <property type="entry name" value="Transferase(Phosphotransferase) domain 1"/>
    <property type="match status" value="1"/>
</dbReference>
<proteinExistence type="predicted"/>
<organism evidence="2 3">
    <name type="scientific">Paludisphaera borealis</name>
    <dbReference type="NCBI Taxonomy" id="1387353"/>
    <lineage>
        <taxon>Bacteria</taxon>
        <taxon>Pseudomonadati</taxon>
        <taxon>Planctomycetota</taxon>
        <taxon>Planctomycetia</taxon>
        <taxon>Isosphaerales</taxon>
        <taxon>Isosphaeraceae</taxon>
        <taxon>Paludisphaera</taxon>
    </lineage>
</organism>
<dbReference type="CDD" id="cd14014">
    <property type="entry name" value="STKc_PknB_like"/>
    <property type="match status" value="1"/>
</dbReference>
<keyword evidence="2" id="KW-0418">Kinase</keyword>
<gene>
    <name evidence="2" type="primary">pknB_7</name>
    <name evidence="2" type="ORF">BSF38_01011</name>
</gene>
<name>A0A1U7CKW5_9BACT</name>
<dbReference type="GO" id="GO:0004674">
    <property type="term" value="F:protein serine/threonine kinase activity"/>
    <property type="evidence" value="ECO:0007669"/>
    <property type="project" value="UniProtKB-EC"/>
</dbReference>
<dbReference type="Proteomes" id="UP000186309">
    <property type="component" value="Chromosome"/>
</dbReference>
<dbReference type="InterPro" id="IPR053235">
    <property type="entry name" value="Ser_Thr_kinase"/>
</dbReference>
<dbReference type="EC" id="2.7.11.1" evidence="2"/>
<dbReference type="EMBL" id="CP019082">
    <property type="protein sequence ID" value="APW59584.1"/>
    <property type="molecule type" value="Genomic_DNA"/>
</dbReference>
<evidence type="ECO:0000313" key="2">
    <source>
        <dbReference type="EMBL" id="APW59584.1"/>
    </source>
</evidence>
<dbReference type="InterPro" id="IPR000719">
    <property type="entry name" value="Prot_kinase_dom"/>
</dbReference>
<keyword evidence="2" id="KW-0808">Transferase</keyword>
<dbReference type="GO" id="GO:0005524">
    <property type="term" value="F:ATP binding"/>
    <property type="evidence" value="ECO:0007669"/>
    <property type="project" value="InterPro"/>
</dbReference>
<accession>A0A1U7CKW5</accession>
<dbReference type="STRING" id="1387353.BSF38_01011"/>
<dbReference type="AlphaFoldDB" id="A0A1U7CKW5"/>
<dbReference type="PROSITE" id="PS50011">
    <property type="entry name" value="PROTEIN_KINASE_DOM"/>
    <property type="match status" value="1"/>
</dbReference>